<reference evidence="4 5" key="1">
    <citation type="submission" date="2024-04" db="EMBL/GenBank/DDBJ databases">
        <title>Tritrichomonas musculus Genome.</title>
        <authorList>
            <person name="Alves-Ferreira E."/>
            <person name="Grigg M."/>
            <person name="Lorenzi H."/>
            <person name="Galac M."/>
        </authorList>
    </citation>
    <scope>NUCLEOTIDE SEQUENCE [LARGE SCALE GENOMIC DNA]</scope>
    <source>
        <strain evidence="4 5">EAF2021</strain>
    </source>
</reference>
<name>A0ABR2IY71_9EUKA</name>
<dbReference type="SUPFAM" id="SSF48403">
    <property type="entry name" value="Ankyrin repeat"/>
    <property type="match status" value="1"/>
</dbReference>
<evidence type="ECO:0008006" key="6">
    <source>
        <dbReference type="Google" id="ProtNLM"/>
    </source>
</evidence>
<keyword evidence="1" id="KW-0677">Repeat</keyword>
<organism evidence="4 5">
    <name type="scientific">Tritrichomonas musculus</name>
    <dbReference type="NCBI Taxonomy" id="1915356"/>
    <lineage>
        <taxon>Eukaryota</taxon>
        <taxon>Metamonada</taxon>
        <taxon>Parabasalia</taxon>
        <taxon>Tritrichomonadida</taxon>
        <taxon>Tritrichomonadidae</taxon>
        <taxon>Tritrichomonas</taxon>
    </lineage>
</organism>
<dbReference type="Gene3D" id="1.25.40.20">
    <property type="entry name" value="Ankyrin repeat-containing domain"/>
    <property type="match status" value="1"/>
</dbReference>
<sequence length="195" mass="21752">MSNHSDERSELHWAVMENDIKTISALLSNGENPNTVDEQGWTPLMTAASAGFAQICDLLLQNGALSDKETKEGRCAFFYAASRCNIQVVDLFLQNGICCWKKDKFGDTPLHRALSNEKCSIPLLTMFKERCDLLGKPAPFNVTDADGNLPIHIACYENRRDLAQWIVDNIPGASFRQAKNKSGKFPEELFSNSVH</sequence>
<feature type="repeat" description="ANK" evidence="3">
    <location>
        <begin position="6"/>
        <end position="38"/>
    </location>
</feature>
<dbReference type="Pfam" id="PF12796">
    <property type="entry name" value="Ank_2"/>
    <property type="match status" value="1"/>
</dbReference>
<dbReference type="EMBL" id="JAPFFF010000014">
    <property type="protein sequence ID" value="KAK8870598.1"/>
    <property type="molecule type" value="Genomic_DNA"/>
</dbReference>
<dbReference type="PROSITE" id="PS50297">
    <property type="entry name" value="ANK_REP_REGION"/>
    <property type="match status" value="2"/>
</dbReference>
<gene>
    <name evidence="4" type="ORF">M9Y10_008484</name>
</gene>
<keyword evidence="2 3" id="KW-0040">ANK repeat</keyword>
<evidence type="ECO:0000256" key="3">
    <source>
        <dbReference type="PROSITE-ProRule" id="PRU00023"/>
    </source>
</evidence>
<evidence type="ECO:0000313" key="4">
    <source>
        <dbReference type="EMBL" id="KAK8870598.1"/>
    </source>
</evidence>
<dbReference type="PROSITE" id="PS50088">
    <property type="entry name" value="ANK_REPEAT"/>
    <property type="match status" value="2"/>
</dbReference>
<proteinExistence type="predicted"/>
<evidence type="ECO:0000256" key="1">
    <source>
        <dbReference type="ARBA" id="ARBA00022737"/>
    </source>
</evidence>
<dbReference type="SMART" id="SM00248">
    <property type="entry name" value="ANK"/>
    <property type="match status" value="5"/>
</dbReference>
<accession>A0ABR2IY71</accession>
<protein>
    <recommendedName>
        <fullName evidence="6">Ankyrin repeat protein</fullName>
    </recommendedName>
</protein>
<feature type="repeat" description="ANK" evidence="3">
    <location>
        <begin position="39"/>
        <end position="71"/>
    </location>
</feature>
<dbReference type="PANTHER" id="PTHR24171">
    <property type="entry name" value="ANKYRIN REPEAT DOMAIN-CONTAINING PROTEIN 39-RELATED"/>
    <property type="match status" value="1"/>
</dbReference>
<dbReference type="InterPro" id="IPR002110">
    <property type="entry name" value="Ankyrin_rpt"/>
</dbReference>
<keyword evidence="5" id="KW-1185">Reference proteome</keyword>
<comment type="caution">
    <text evidence="4">The sequence shown here is derived from an EMBL/GenBank/DDBJ whole genome shotgun (WGS) entry which is preliminary data.</text>
</comment>
<evidence type="ECO:0000256" key="2">
    <source>
        <dbReference type="ARBA" id="ARBA00023043"/>
    </source>
</evidence>
<evidence type="ECO:0000313" key="5">
    <source>
        <dbReference type="Proteomes" id="UP001470230"/>
    </source>
</evidence>
<dbReference type="InterPro" id="IPR036770">
    <property type="entry name" value="Ankyrin_rpt-contain_sf"/>
</dbReference>
<dbReference type="PANTHER" id="PTHR24171:SF9">
    <property type="entry name" value="ANKYRIN REPEAT DOMAIN-CONTAINING PROTEIN 39"/>
    <property type="match status" value="1"/>
</dbReference>
<dbReference type="Proteomes" id="UP001470230">
    <property type="component" value="Unassembled WGS sequence"/>
</dbReference>